<proteinExistence type="predicted"/>
<gene>
    <name evidence="1" type="ORF">TSPGSL018_20539</name>
</gene>
<dbReference type="AlphaFoldDB" id="A0A061RTV8"/>
<protein>
    <submittedName>
        <fullName evidence="1">Uncharacterized protein</fullName>
    </submittedName>
</protein>
<feature type="non-terminal residue" evidence="1">
    <location>
        <position position="94"/>
    </location>
</feature>
<evidence type="ECO:0000313" key="1">
    <source>
        <dbReference type="EMBL" id="JAC76307.1"/>
    </source>
</evidence>
<sequence length="94" mass="10468">GNRRFSMSEHLCCTVCGSGSRAPVCLGGPSVAPDLPQRRHRLSRSPTASDRRRFSFANAFRQNYAGRRCAHATLFHRMHVTGLPQLVFLGLPLF</sequence>
<accession>A0A061RTV8</accession>
<name>A0A061RTV8_9CHLO</name>
<dbReference type="EMBL" id="GBEZ01009269">
    <property type="protein sequence ID" value="JAC76307.1"/>
    <property type="molecule type" value="Transcribed_RNA"/>
</dbReference>
<organism evidence="1">
    <name type="scientific">Tetraselmis sp. GSL018</name>
    <dbReference type="NCBI Taxonomy" id="582737"/>
    <lineage>
        <taxon>Eukaryota</taxon>
        <taxon>Viridiplantae</taxon>
        <taxon>Chlorophyta</taxon>
        <taxon>core chlorophytes</taxon>
        <taxon>Chlorodendrophyceae</taxon>
        <taxon>Chlorodendrales</taxon>
        <taxon>Chlorodendraceae</taxon>
        <taxon>Tetraselmis</taxon>
    </lineage>
</organism>
<reference evidence="1" key="1">
    <citation type="submission" date="2014-05" db="EMBL/GenBank/DDBJ databases">
        <title>The transcriptome of the halophilic microalga Tetraselmis sp. GSL018 isolated from the Great Salt Lake, Utah.</title>
        <authorList>
            <person name="Jinkerson R.E."/>
            <person name="D'Adamo S."/>
            <person name="Posewitz M.C."/>
        </authorList>
    </citation>
    <scope>NUCLEOTIDE SEQUENCE</scope>
    <source>
        <strain evidence="1">GSL018</strain>
    </source>
</reference>
<feature type="non-terminal residue" evidence="1">
    <location>
        <position position="1"/>
    </location>
</feature>